<dbReference type="AlphaFoldDB" id="A0A4U5M4C6"/>
<dbReference type="EMBL" id="AZBU02000010">
    <property type="protein sequence ID" value="TKR63582.1"/>
    <property type="molecule type" value="Genomic_DNA"/>
</dbReference>
<comment type="caution">
    <text evidence="1">The sequence shown here is derived from an EMBL/GenBank/DDBJ whole genome shotgun (WGS) entry which is preliminary data.</text>
</comment>
<reference evidence="1 2" key="1">
    <citation type="journal article" date="2015" name="Genome Biol.">
        <title>Comparative genomics of Steinernema reveals deeply conserved gene regulatory networks.</title>
        <authorList>
            <person name="Dillman A.R."/>
            <person name="Macchietto M."/>
            <person name="Porter C.F."/>
            <person name="Rogers A."/>
            <person name="Williams B."/>
            <person name="Antoshechkin I."/>
            <person name="Lee M.M."/>
            <person name="Goodwin Z."/>
            <person name="Lu X."/>
            <person name="Lewis E.E."/>
            <person name="Goodrich-Blair H."/>
            <person name="Stock S.P."/>
            <person name="Adams B.J."/>
            <person name="Sternberg P.W."/>
            <person name="Mortazavi A."/>
        </authorList>
    </citation>
    <scope>NUCLEOTIDE SEQUENCE [LARGE SCALE GENOMIC DNA]</scope>
    <source>
        <strain evidence="1 2">ALL</strain>
    </source>
</reference>
<evidence type="ECO:0000313" key="1">
    <source>
        <dbReference type="EMBL" id="TKR63582.1"/>
    </source>
</evidence>
<name>A0A4U5M4C6_STECR</name>
<sequence>MAGKNSGVPTQSKPYQRRFIRVAVTQDVINDGIIAVYDLQGISQYLGGAAKRSFKNQNIKICTLHLKLKVANKCLLRTLTFSFFFDLPFKISFTSASTCKQPTYALSRV</sequence>
<keyword evidence="2" id="KW-1185">Reference proteome</keyword>
<dbReference type="Proteomes" id="UP000298663">
    <property type="component" value="Unassembled WGS sequence"/>
</dbReference>
<protein>
    <submittedName>
        <fullName evidence="1">Uncharacterized protein</fullName>
    </submittedName>
</protein>
<proteinExistence type="predicted"/>
<evidence type="ECO:0000313" key="2">
    <source>
        <dbReference type="Proteomes" id="UP000298663"/>
    </source>
</evidence>
<accession>A0A4U5M4C6</accession>
<gene>
    <name evidence="1" type="ORF">L596_027394</name>
</gene>
<organism evidence="1 2">
    <name type="scientific">Steinernema carpocapsae</name>
    <name type="common">Entomopathogenic nematode</name>
    <dbReference type="NCBI Taxonomy" id="34508"/>
    <lineage>
        <taxon>Eukaryota</taxon>
        <taxon>Metazoa</taxon>
        <taxon>Ecdysozoa</taxon>
        <taxon>Nematoda</taxon>
        <taxon>Chromadorea</taxon>
        <taxon>Rhabditida</taxon>
        <taxon>Tylenchina</taxon>
        <taxon>Panagrolaimomorpha</taxon>
        <taxon>Strongyloidoidea</taxon>
        <taxon>Steinernematidae</taxon>
        <taxon>Steinernema</taxon>
    </lineage>
</organism>
<reference evidence="1 2" key="2">
    <citation type="journal article" date="2019" name="G3 (Bethesda)">
        <title>Hybrid Assembly of the Genome of the Entomopathogenic Nematode Steinernema carpocapsae Identifies the X-Chromosome.</title>
        <authorList>
            <person name="Serra L."/>
            <person name="Macchietto M."/>
            <person name="Macias-Munoz A."/>
            <person name="McGill C.J."/>
            <person name="Rodriguez I.M."/>
            <person name="Rodriguez B."/>
            <person name="Murad R."/>
            <person name="Mortazavi A."/>
        </authorList>
    </citation>
    <scope>NUCLEOTIDE SEQUENCE [LARGE SCALE GENOMIC DNA]</scope>
    <source>
        <strain evidence="1 2">ALL</strain>
    </source>
</reference>